<dbReference type="AlphaFoldDB" id="A0A2T1BXM7"/>
<feature type="region of interest" description="Disordered" evidence="1">
    <location>
        <begin position="156"/>
        <end position="205"/>
    </location>
</feature>
<gene>
    <name evidence="2" type="ORF">C7B64_22070</name>
</gene>
<feature type="compositionally biased region" description="Low complexity" evidence="1">
    <location>
        <begin position="178"/>
        <end position="205"/>
    </location>
</feature>
<accession>A0A2T1BXM7</accession>
<dbReference type="OrthoDB" id="572662at2"/>
<organism evidence="2 3">
    <name type="scientific">Merismopedia glauca CCAP 1448/3</name>
    <dbReference type="NCBI Taxonomy" id="1296344"/>
    <lineage>
        <taxon>Bacteria</taxon>
        <taxon>Bacillati</taxon>
        <taxon>Cyanobacteriota</taxon>
        <taxon>Cyanophyceae</taxon>
        <taxon>Synechococcales</taxon>
        <taxon>Merismopediaceae</taxon>
        <taxon>Merismopedia</taxon>
    </lineage>
</organism>
<dbReference type="EMBL" id="PVWJ01000169">
    <property type="protein sequence ID" value="PSB00708.1"/>
    <property type="molecule type" value="Genomic_DNA"/>
</dbReference>
<dbReference type="Proteomes" id="UP000238762">
    <property type="component" value="Unassembled WGS sequence"/>
</dbReference>
<protein>
    <submittedName>
        <fullName evidence="2">Uncharacterized protein</fullName>
    </submittedName>
</protein>
<keyword evidence="3" id="KW-1185">Reference proteome</keyword>
<sequence>MKSQSNIITIATIFTALLVSSCSESKVSQCNKIIGVANKLEPLGKKLEKDIESIGRPGNPQDIKQVTSAFSKASVIFQSSSGDVGKIRTELQGLQLSDEKLKGFQTSYATNLQELETSLKSLGGIAEQLGKVKSQAELKTTLTQVQADLGKNLQQIPKTTESAKKTESELNTYCEVKSTSTPAGTSETPGTTTPAGTPGTTSSPK</sequence>
<reference evidence="2 3" key="1">
    <citation type="submission" date="2018-02" db="EMBL/GenBank/DDBJ databases">
        <authorList>
            <person name="Cohen D.B."/>
            <person name="Kent A.D."/>
        </authorList>
    </citation>
    <scope>NUCLEOTIDE SEQUENCE [LARGE SCALE GENOMIC DNA]</scope>
    <source>
        <strain evidence="2 3">CCAP 1448/3</strain>
    </source>
</reference>
<proteinExistence type="predicted"/>
<dbReference type="RefSeq" id="WP_106291451.1">
    <property type="nucleotide sequence ID" value="NZ_CAWNTC010000210.1"/>
</dbReference>
<evidence type="ECO:0000313" key="3">
    <source>
        <dbReference type="Proteomes" id="UP000238762"/>
    </source>
</evidence>
<name>A0A2T1BXM7_9CYAN</name>
<comment type="caution">
    <text evidence="2">The sequence shown here is derived from an EMBL/GenBank/DDBJ whole genome shotgun (WGS) entry which is preliminary data.</text>
</comment>
<evidence type="ECO:0000313" key="2">
    <source>
        <dbReference type="EMBL" id="PSB00708.1"/>
    </source>
</evidence>
<dbReference type="PROSITE" id="PS51257">
    <property type="entry name" value="PROKAR_LIPOPROTEIN"/>
    <property type="match status" value="1"/>
</dbReference>
<evidence type="ECO:0000256" key="1">
    <source>
        <dbReference type="SAM" id="MobiDB-lite"/>
    </source>
</evidence>
<reference evidence="2 3" key="2">
    <citation type="submission" date="2018-03" db="EMBL/GenBank/DDBJ databases">
        <title>The ancient ancestry and fast evolution of plastids.</title>
        <authorList>
            <person name="Moore K.R."/>
            <person name="Magnabosco C."/>
            <person name="Momper L."/>
            <person name="Gold D.A."/>
            <person name="Bosak T."/>
            <person name="Fournier G.P."/>
        </authorList>
    </citation>
    <scope>NUCLEOTIDE SEQUENCE [LARGE SCALE GENOMIC DNA]</scope>
    <source>
        <strain evidence="2 3">CCAP 1448/3</strain>
    </source>
</reference>